<dbReference type="Pfam" id="PF13855">
    <property type="entry name" value="LRR_8"/>
    <property type="match status" value="1"/>
</dbReference>
<feature type="non-terminal residue" evidence="11">
    <location>
        <position position="1"/>
    </location>
</feature>
<proteinExistence type="predicted"/>
<keyword evidence="2" id="KW-0433">Leucine-rich repeat</keyword>
<evidence type="ECO:0000256" key="7">
    <source>
        <dbReference type="ARBA" id="ARBA00023136"/>
    </source>
</evidence>
<dbReference type="InterPro" id="IPR001611">
    <property type="entry name" value="Leu-rich_rpt"/>
</dbReference>
<dbReference type="InterPro" id="IPR003591">
    <property type="entry name" value="Leu-rich_rpt_typical-subtyp"/>
</dbReference>
<dbReference type="AlphaFoldDB" id="A0ABD3XPB8"/>
<dbReference type="PANTHER" id="PTHR24365:SF541">
    <property type="entry name" value="PROTEIN TOLL-RELATED"/>
    <property type="match status" value="1"/>
</dbReference>
<evidence type="ECO:0000313" key="11">
    <source>
        <dbReference type="EMBL" id="KAL3887313.1"/>
    </source>
</evidence>
<evidence type="ECO:0000256" key="9">
    <source>
        <dbReference type="SAM" id="SignalP"/>
    </source>
</evidence>
<dbReference type="InterPro" id="IPR000483">
    <property type="entry name" value="Cys-rich_flank_reg_C"/>
</dbReference>
<dbReference type="PRINTS" id="PR00019">
    <property type="entry name" value="LEURICHRPT"/>
</dbReference>
<evidence type="ECO:0000256" key="3">
    <source>
        <dbReference type="ARBA" id="ARBA00022692"/>
    </source>
</evidence>
<dbReference type="EMBL" id="JBJQND010000002">
    <property type="protein sequence ID" value="KAL3887313.1"/>
    <property type="molecule type" value="Genomic_DNA"/>
</dbReference>
<keyword evidence="12" id="KW-1185">Reference proteome</keyword>
<dbReference type="PROSITE" id="PS51450">
    <property type="entry name" value="LRR"/>
    <property type="match status" value="2"/>
</dbReference>
<feature type="signal peptide" evidence="9">
    <location>
        <begin position="1"/>
        <end position="20"/>
    </location>
</feature>
<keyword evidence="3" id="KW-0812">Transmembrane</keyword>
<dbReference type="SUPFAM" id="SSF52058">
    <property type="entry name" value="L domain-like"/>
    <property type="match status" value="1"/>
</dbReference>
<dbReference type="GO" id="GO:0016020">
    <property type="term" value="C:membrane"/>
    <property type="evidence" value="ECO:0007669"/>
    <property type="project" value="UniProtKB-SubCell"/>
</dbReference>
<dbReference type="Gene3D" id="3.80.10.10">
    <property type="entry name" value="Ribonuclease Inhibitor"/>
    <property type="match status" value="2"/>
</dbReference>
<evidence type="ECO:0000256" key="6">
    <source>
        <dbReference type="ARBA" id="ARBA00022989"/>
    </source>
</evidence>
<organism evidence="11 12">
    <name type="scientific">Sinanodonta woodiana</name>
    <name type="common">Chinese pond mussel</name>
    <name type="synonym">Anodonta woodiana</name>
    <dbReference type="NCBI Taxonomy" id="1069815"/>
    <lineage>
        <taxon>Eukaryota</taxon>
        <taxon>Metazoa</taxon>
        <taxon>Spiralia</taxon>
        <taxon>Lophotrochozoa</taxon>
        <taxon>Mollusca</taxon>
        <taxon>Bivalvia</taxon>
        <taxon>Autobranchia</taxon>
        <taxon>Heteroconchia</taxon>
        <taxon>Palaeoheterodonta</taxon>
        <taxon>Unionida</taxon>
        <taxon>Unionoidea</taxon>
        <taxon>Unionidae</taxon>
        <taxon>Unioninae</taxon>
        <taxon>Sinanodonta</taxon>
    </lineage>
</organism>
<evidence type="ECO:0000256" key="2">
    <source>
        <dbReference type="ARBA" id="ARBA00022614"/>
    </source>
</evidence>
<evidence type="ECO:0000313" key="12">
    <source>
        <dbReference type="Proteomes" id="UP001634394"/>
    </source>
</evidence>
<name>A0ABD3XPB8_SINWO</name>
<evidence type="ECO:0000256" key="5">
    <source>
        <dbReference type="ARBA" id="ARBA00022737"/>
    </source>
</evidence>
<sequence length="373" mass="42321">KRTLSMQHQMWIFLVGMSWTSYILPTMSDISKCKHEQSTLNCSGVGINTIPNEADFPPGLKILDLSYNNITAVPFLNFSENVSSSLTQLLLNHNRINTIQNLSFSKLGSLQTLDLSFNSLSGSDMNQNTFANMSALKELILDHNPLQIIQRIGFSDFKLPSLRNLSLSHCEVIQLENSVIGFKTLNTLNLSWNHLNSTSIMDLPIIIIGDFNTLDLSHNEITKLDENNFPAVYGLKNLILDHNSITHLNLFYVTMYQIQTISFRYNDIRTLENTSLHWDLTTLQTIDFTGNPIVCDCNISWLLVEPRVRSKTVIIVCDSPYVLRGRDLFNLTLRDINCTDHHDNHTNHHDGNQNILPVVIGVLLAGGALRWWQ</sequence>
<keyword evidence="7" id="KW-0472">Membrane</keyword>
<protein>
    <recommendedName>
        <fullName evidence="10">LRRCT domain-containing protein</fullName>
    </recommendedName>
</protein>
<evidence type="ECO:0000256" key="1">
    <source>
        <dbReference type="ARBA" id="ARBA00004167"/>
    </source>
</evidence>
<accession>A0ABD3XPB8</accession>
<keyword evidence="4 9" id="KW-0732">Signal</keyword>
<dbReference type="Proteomes" id="UP001634394">
    <property type="component" value="Unassembled WGS sequence"/>
</dbReference>
<reference evidence="11 12" key="1">
    <citation type="submission" date="2024-11" db="EMBL/GenBank/DDBJ databases">
        <title>Chromosome-level genome assembly of the freshwater bivalve Anodonta woodiana.</title>
        <authorList>
            <person name="Chen X."/>
        </authorList>
    </citation>
    <scope>NUCLEOTIDE SEQUENCE [LARGE SCALE GENOMIC DNA]</scope>
    <source>
        <strain evidence="11">MN2024</strain>
        <tissue evidence="11">Gills</tissue>
    </source>
</reference>
<evidence type="ECO:0000259" key="10">
    <source>
        <dbReference type="SMART" id="SM00082"/>
    </source>
</evidence>
<feature type="chain" id="PRO_5044840543" description="LRRCT domain-containing protein" evidence="9">
    <location>
        <begin position="21"/>
        <end position="373"/>
    </location>
</feature>
<evidence type="ECO:0000256" key="4">
    <source>
        <dbReference type="ARBA" id="ARBA00022729"/>
    </source>
</evidence>
<keyword evidence="8" id="KW-0325">Glycoprotein</keyword>
<dbReference type="Pfam" id="PF13516">
    <property type="entry name" value="LRR_6"/>
    <property type="match status" value="2"/>
</dbReference>
<comment type="subcellular location">
    <subcellularLocation>
        <location evidence="1">Membrane</location>
        <topology evidence="1">Single-pass membrane protein</topology>
    </subcellularLocation>
</comment>
<feature type="domain" description="LRRCT" evidence="10">
    <location>
        <begin position="291"/>
        <end position="339"/>
    </location>
</feature>
<gene>
    <name evidence="11" type="ORF">ACJMK2_027255</name>
</gene>
<keyword evidence="5" id="KW-0677">Repeat</keyword>
<dbReference type="SMART" id="SM00082">
    <property type="entry name" value="LRRCT"/>
    <property type="match status" value="1"/>
</dbReference>
<dbReference type="PANTHER" id="PTHR24365">
    <property type="entry name" value="TOLL-LIKE RECEPTOR"/>
    <property type="match status" value="1"/>
</dbReference>
<comment type="caution">
    <text evidence="11">The sequence shown here is derived from an EMBL/GenBank/DDBJ whole genome shotgun (WGS) entry which is preliminary data.</text>
</comment>
<evidence type="ECO:0000256" key="8">
    <source>
        <dbReference type="ARBA" id="ARBA00023180"/>
    </source>
</evidence>
<keyword evidence="6" id="KW-1133">Transmembrane helix</keyword>
<dbReference type="InterPro" id="IPR032675">
    <property type="entry name" value="LRR_dom_sf"/>
</dbReference>
<dbReference type="SMART" id="SM00369">
    <property type="entry name" value="LRR_TYP"/>
    <property type="match status" value="6"/>
</dbReference>